<dbReference type="PANTHER" id="PTHR37888">
    <property type="entry name" value="DNA-BINDING BROMODOMAIN-CONTAINING PROTEIN"/>
    <property type="match status" value="1"/>
</dbReference>
<dbReference type="InterPro" id="IPR001005">
    <property type="entry name" value="SANT/Myb"/>
</dbReference>
<feature type="compositionally biased region" description="Low complexity" evidence="3">
    <location>
        <begin position="563"/>
        <end position="581"/>
    </location>
</feature>
<feature type="compositionally biased region" description="Basic and acidic residues" evidence="3">
    <location>
        <begin position="224"/>
        <end position="233"/>
    </location>
</feature>
<dbReference type="EMBL" id="QZWG01000008">
    <property type="protein sequence ID" value="RZB96989.1"/>
    <property type="molecule type" value="Genomic_DNA"/>
</dbReference>
<dbReference type="Pfam" id="PF00439">
    <property type="entry name" value="Bromodomain"/>
    <property type="match status" value="1"/>
</dbReference>
<dbReference type="Proteomes" id="UP000289340">
    <property type="component" value="Chromosome 8"/>
</dbReference>
<feature type="compositionally biased region" description="Basic residues" evidence="3">
    <location>
        <begin position="322"/>
        <end position="331"/>
    </location>
</feature>
<dbReference type="PROSITE" id="PS50014">
    <property type="entry name" value="BROMODOMAIN_2"/>
    <property type="match status" value="1"/>
</dbReference>
<keyword evidence="1 2" id="KW-0103">Bromodomain</keyword>
<feature type="compositionally biased region" description="Basic and acidic residues" evidence="3">
    <location>
        <begin position="1"/>
        <end position="18"/>
    </location>
</feature>
<dbReference type="InterPro" id="IPR001487">
    <property type="entry name" value="Bromodomain"/>
</dbReference>
<keyword evidence="6" id="KW-1185">Reference proteome</keyword>
<feature type="region of interest" description="Disordered" evidence="3">
    <location>
        <begin position="1"/>
        <end position="30"/>
    </location>
</feature>
<organism evidence="5 6">
    <name type="scientific">Glycine soja</name>
    <name type="common">Wild soybean</name>
    <dbReference type="NCBI Taxonomy" id="3848"/>
    <lineage>
        <taxon>Eukaryota</taxon>
        <taxon>Viridiplantae</taxon>
        <taxon>Streptophyta</taxon>
        <taxon>Embryophyta</taxon>
        <taxon>Tracheophyta</taxon>
        <taxon>Spermatophyta</taxon>
        <taxon>Magnoliopsida</taxon>
        <taxon>eudicotyledons</taxon>
        <taxon>Gunneridae</taxon>
        <taxon>Pentapetalae</taxon>
        <taxon>rosids</taxon>
        <taxon>fabids</taxon>
        <taxon>Fabales</taxon>
        <taxon>Fabaceae</taxon>
        <taxon>Papilionoideae</taxon>
        <taxon>50 kb inversion clade</taxon>
        <taxon>NPAAA clade</taxon>
        <taxon>indigoferoid/millettioid clade</taxon>
        <taxon>Phaseoleae</taxon>
        <taxon>Glycine</taxon>
        <taxon>Glycine subgen. Soja</taxon>
    </lineage>
</organism>
<feature type="compositionally biased region" description="Basic and acidic residues" evidence="3">
    <location>
        <begin position="147"/>
        <end position="161"/>
    </location>
</feature>
<accession>A0A445JEV5</accession>
<feature type="region of interest" description="Disordered" evidence="3">
    <location>
        <begin position="147"/>
        <end position="348"/>
    </location>
</feature>
<dbReference type="Gramene" id="XM_028388126.1">
    <property type="protein sequence ID" value="XP_028243927.1"/>
    <property type="gene ID" value="LOC114421970"/>
</dbReference>
<feature type="compositionally biased region" description="Polar residues" evidence="3">
    <location>
        <begin position="700"/>
        <end position="709"/>
    </location>
</feature>
<feature type="compositionally biased region" description="Basic and acidic residues" evidence="3">
    <location>
        <begin position="284"/>
        <end position="301"/>
    </location>
</feature>
<sequence length="748" mass="80993">MENHQNHKVEPEPDIEKNHNHRHQQQQHRNEAWGTWEELLLACAVNRHGFTDWDAVAMEVQSRTTRLLATARHCEQKFHDLSRRFAVQCNDDVPPPRQNGAAAAISDHVPWLDELRKLRVAELRRDVQRSDVSILSLQLEVKRLEEEKAQEKDLKDDEKPDLAVSGELRPENDKTGGEVEEAGPANSEPEERTANNTDKTLPTTGDESDRENQSVNESNSTGSRFEKTGDGDAKTGTGPDPVHTGSQEPDPVERKGKPVGEESNNGSYDALAKVPTCESVPPSEGRKVEEDDDSSELHDSVAHSGEGGTRESSEVQSSASLMRKRKTRRRKEVSGATDASCPAENDEAATVKSEPLVGVLELIKGHEHSSLFERRLDSQQDTDRYKDLVKQPMDLETIQLRLQKGHYSSCTSAFFRDLLLLFTNATVFFSHDSPESQAGRQLHRLATAEMKNHGQAQSDPIPRKNDSLPPNAPLAKPDSLLSKNKASGPILVCRKRSSMSSKPSSATFGQKGDQPVFNDKKERPSSDAKPPMKPSSSDTDEEELPKAKEKPVTGARSLRRSNKNLNSNSSNNNNKKPSSISTPKAGSSGNKPSETVKPEKSKAEGGADKKRSAAADFLKRIKRNTSAEASKGGSGGGSGGGGGGGGGSSSSSKGGGGGNGAKEQKKMVNNGKGDKGKERASRHNNVGGGSGSADKRNNKNIENSSQSKRSVGRPPKKAAETNAGSAKRGRENSASAGKDKRPKKRSKK</sequence>
<dbReference type="Pfam" id="PF00249">
    <property type="entry name" value="Myb_DNA-binding"/>
    <property type="match status" value="1"/>
</dbReference>
<feature type="compositionally biased region" description="Gly residues" evidence="3">
    <location>
        <begin position="632"/>
        <end position="660"/>
    </location>
</feature>
<feature type="compositionally biased region" description="Basic and acidic residues" evidence="3">
    <location>
        <begin position="251"/>
        <end position="260"/>
    </location>
</feature>
<dbReference type="SMART" id="SM00717">
    <property type="entry name" value="SANT"/>
    <property type="match status" value="1"/>
</dbReference>
<comment type="caution">
    <text evidence="5">The sequence shown here is derived from an EMBL/GenBank/DDBJ whole genome shotgun (WGS) entry which is preliminary data.</text>
</comment>
<dbReference type="SMART" id="SM00297">
    <property type="entry name" value="BROMO"/>
    <property type="match status" value="1"/>
</dbReference>
<dbReference type="Gene3D" id="1.20.920.10">
    <property type="entry name" value="Bromodomain-like"/>
    <property type="match status" value="1"/>
</dbReference>
<evidence type="ECO:0000313" key="6">
    <source>
        <dbReference type="Proteomes" id="UP000289340"/>
    </source>
</evidence>
<dbReference type="CDD" id="cd00167">
    <property type="entry name" value="SANT"/>
    <property type="match status" value="1"/>
</dbReference>
<feature type="compositionally biased region" description="Basic and acidic residues" evidence="3">
    <location>
        <begin position="594"/>
        <end position="619"/>
    </location>
</feature>
<proteinExistence type="predicted"/>
<evidence type="ECO:0000313" key="5">
    <source>
        <dbReference type="EMBL" id="RZB96989.1"/>
    </source>
</evidence>
<dbReference type="CDD" id="cd04369">
    <property type="entry name" value="Bromodomain"/>
    <property type="match status" value="1"/>
</dbReference>
<protein>
    <recommendedName>
        <fullName evidence="4">Bromo domain-containing protein</fullName>
    </recommendedName>
</protein>
<dbReference type="SUPFAM" id="SSF46689">
    <property type="entry name" value="Homeodomain-like"/>
    <property type="match status" value="1"/>
</dbReference>
<dbReference type="SUPFAM" id="SSF47370">
    <property type="entry name" value="Bromodomain"/>
    <property type="match status" value="1"/>
</dbReference>
<dbReference type="InterPro" id="IPR009057">
    <property type="entry name" value="Homeodomain-like_sf"/>
</dbReference>
<dbReference type="AlphaFoldDB" id="A0A445JEV5"/>
<feature type="compositionally biased region" description="Polar residues" evidence="3">
    <location>
        <begin position="194"/>
        <end position="205"/>
    </location>
</feature>
<evidence type="ECO:0000256" key="3">
    <source>
        <dbReference type="SAM" id="MobiDB-lite"/>
    </source>
</evidence>
<dbReference type="PANTHER" id="PTHR37888:SF11">
    <property type="entry name" value="DNA-BINDING BROMODOMAIN-CONTAINING PROTEIN"/>
    <property type="match status" value="1"/>
</dbReference>
<feature type="compositionally biased region" description="Basic and acidic residues" evidence="3">
    <location>
        <begin position="662"/>
        <end position="681"/>
    </location>
</feature>
<name>A0A445JEV5_GLYSO</name>
<dbReference type="InterPro" id="IPR036427">
    <property type="entry name" value="Bromodomain-like_sf"/>
</dbReference>
<evidence type="ECO:0000256" key="2">
    <source>
        <dbReference type="PROSITE-ProRule" id="PRU00035"/>
    </source>
</evidence>
<feature type="compositionally biased region" description="Polar residues" evidence="3">
    <location>
        <begin position="582"/>
        <end position="593"/>
    </location>
</feature>
<feature type="domain" description="Bromo" evidence="4">
    <location>
        <begin position="364"/>
        <end position="436"/>
    </location>
</feature>
<feature type="region of interest" description="Disordered" evidence="3">
    <location>
        <begin position="450"/>
        <end position="748"/>
    </location>
</feature>
<reference evidence="5 6" key="1">
    <citation type="submission" date="2018-09" db="EMBL/GenBank/DDBJ databases">
        <title>A high-quality reference genome of wild soybean provides a powerful tool to mine soybean genomes.</title>
        <authorList>
            <person name="Xie M."/>
            <person name="Chung C.Y.L."/>
            <person name="Li M.-W."/>
            <person name="Wong F.-L."/>
            <person name="Chan T.-F."/>
            <person name="Lam H.-M."/>
        </authorList>
    </citation>
    <scope>NUCLEOTIDE SEQUENCE [LARGE SCALE GENOMIC DNA]</scope>
    <source>
        <strain evidence="6">cv. W05</strain>
        <tissue evidence="5">Hypocotyl of etiolated seedlings</tissue>
    </source>
</reference>
<feature type="compositionally biased region" description="Basic and acidic residues" evidence="3">
    <location>
        <begin position="168"/>
        <end position="177"/>
    </location>
</feature>
<gene>
    <name evidence="5" type="ORF">D0Y65_020605</name>
</gene>
<evidence type="ECO:0000259" key="4">
    <source>
        <dbReference type="PROSITE" id="PS50014"/>
    </source>
</evidence>
<feature type="compositionally biased region" description="Polar residues" evidence="3">
    <location>
        <begin position="213"/>
        <end position="223"/>
    </location>
</feature>
<evidence type="ECO:0000256" key="1">
    <source>
        <dbReference type="ARBA" id="ARBA00023117"/>
    </source>
</evidence>